<evidence type="ECO:0000259" key="3">
    <source>
        <dbReference type="PROSITE" id="PS51724"/>
    </source>
</evidence>
<name>A0A840YUU9_9SPHN</name>
<dbReference type="InterPro" id="IPR007730">
    <property type="entry name" value="SPOR-like_dom"/>
</dbReference>
<dbReference type="SUPFAM" id="SSF110997">
    <property type="entry name" value="Sporulation related repeat"/>
    <property type="match status" value="1"/>
</dbReference>
<sequence>MADTHVPEDDEDRLPWLETVEEDGEDGPSPWRVLGLVLIGLAILAAVIFGWWMWQRHETTGGNGALINAQEGDYKVKPTDSGGMKVAGEGDTRFDTSEGVVTNGSIDVNALPEAPVDGKKVQPSSKPEGKGSSRVVASVPATTSGSGKGGSTKAPSAKGVDTAGGAIVQLGSFPSRSGANAAWKRMSERFSYLAALGQSVEQAKVNDTTVYRLRVNAGSASAATELCNKLKVAGEACYIPRD</sequence>
<dbReference type="RefSeq" id="WP_184001142.1">
    <property type="nucleotide sequence ID" value="NZ_BAABIF010000004.1"/>
</dbReference>
<dbReference type="Pfam" id="PF05036">
    <property type="entry name" value="SPOR"/>
    <property type="match status" value="1"/>
</dbReference>
<feature type="domain" description="SPOR" evidence="3">
    <location>
        <begin position="160"/>
        <end position="242"/>
    </location>
</feature>
<keyword evidence="2" id="KW-0472">Membrane</keyword>
<gene>
    <name evidence="4" type="ORF">FHR23_000269</name>
</gene>
<feature type="compositionally biased region" description="Low complexity" evidence="1">
    <location>
        <begin position="140"/>
        <end position="159"/>
    </location>
</feature>
<keyword evidence="2" id="KW-0812">Transmembrane</keyword>
<evidence type="ECO:0000256" key="2">
    <source>
        <dbReference type="SAM" id="Phobius"/>
    </source>
</evidence>
<dbReference type="Proteomes" id="UP000554342">
    <property type="component" value="Unassembled WGS sequence"/>
</dbReference>
<evidence type="ECO:0000256" key="1">
    <source>
        <dbReference type="SAM" id="MobiDB-lite"/>
    </source>
</evidence>
<dbReference type="AlphaFoldDB" id="A0A840YUU9"/>
<keyword evidence="5" id="KW-1185">Reference proteome</keyword>
<reference evidence="4 5" key="1">
    <citation type="submission" date="2020-08" db="EMBL/GenBank/DDBJ databases">
        <title>Genomic Encyclopedia of Type Strains, Phase IV (KMG-IV): sequencing the most valuable type-strain genomes for metagenomic binning, comparative biology and taxonomic classification.</title>
        <authorList>
            <person name="Goeker M."/>
        </authorList>
    </citation>
    <scope>NUCLEOTIDE SEQUENCE [LARGE SCALE GENOMIC DNA]</scope>
    <source>
        <strain evidence="4 5">DSM 27203</strain>
    </source>
</reference>
<dbReference type="EMBL" id="JACIJI010000001">
    <property type="protein sequence ID" value="MBB5717362.1"/>
    <property type="molecule type" value="Genomic_DNA"/>
</dbReference>
<comment type="caution">
    <text evidence="4">The sequence shown here is derived from an EMBL/GenBank/DDBJ whole genome shotgun (WGS) entry which is preliminary data.</text>
</comment>
<feature type="transmembrane region" description="Helical" evidence="2">
    <location>
        <begin position="33"/>
        <end position="54"/>
    </location>
</feature>
<protein>
    <recommendedName>
        <fullName evidence="3">SPOR domain-containing protein</fullName>
    </recommendedName>
</protein>
<evidence type="ECO:0000313" key="5">
    <source>
        <dbReference type="Proteomes" id="UP000554342"/>
    </source>
</evidence>
<dbReference type="Gene3D" id="3.30.70.1070">
    <property type="entry name" value="Sporulation related repeat"/>
    <property type="match status" value="1"/>
</dbReference>
<proteinExistence type="predicted"/>
<dbReference type="PROSITE" id="PS51724">
    <property type="entry name" value="SPOR"/>
    <property type="match status" value="1"/>
</dbReference>
<dbReference type="GO" id="GO:0042834">
    <property type="term" value="F:peptidoglycan binding"/>
    <property type="evidence" value="ECO:0007669"/>
    <property type="project" value="InterPro"/>
</dbReference>
<dbReference type="InterPro" id="IPR036680">
    <property type="entry name" value="SPOR-like_sf"/>
</dbReference>
<organism evidence="4 5">
    <name type="scientific">Stakelama sediminis</name>
    <dbReference type="NCBI Taxonomy" id="463200"/>
    <lineage>
        <taxon>Bacteria</taxon>
        <taxon>Pseudomonadati</taxon>
        <taxon>Pseudomonadota</taxon>
        <taxon>Alphaproteobacteria</taxon>
        <taxon>Sphingomonadales</taxon>
        <taxon>Sphingomonadaceae</taxon>
        <taxon>Stakelama</taxon>
    </lineage>
</organism>
<keyword evidence="2" id="KW-1133">Transmembrane helix</keyword>
<accession>A0A840YUU9</accession>
<feature type="region of interest" description="Disordered" evidence="1">
    <location>
        <begin position="106"/>
        <end position="160"/>
    </location>
</feature>
<evidence type="ECO:0000313" key="4">
    <source>
        <dbReference type="EMBL" id="MBB5717362.1"/>
    </source>
</evidence>